<keyword evidence="4 8" id="KW-1133">Transmembrane helix</keyword>
<sequence>MNEPSAGQPAAGPRKRRAPKPRMPSRFRDDTTSDLGFTDQAMEQVAVNRALDLALRIGELLLGNGASSLDTVLGMRTVTRAAGLRGAQVDITLTTIMISYQGSIDQVPVTRVHYVPHRDLDYSVLERIEQILRDLRAGRTSLAGARLRVDDTYNRPGRYPQWVRMLATVVMGAGVGWLLGGSWLVILIAGIAAALIEMITEFFQRSGIPRFFSYVTGGFLATVAAALLRFAAPSHSSSLLIAAMIIVLLAGMTIVTAVQDALVGYLVTSGARGLDAALTTIGIVAGVALGLGVANHLGVVMAVASYTPPNLSDLFTGIPAAALVVVGFAVSCSLPRRGWAAVAALGSLGTAVSVIAAQSGSLFGVAAGAVAIGLVAAPLADWLRLPTLILIIPALVPLLPGLRLYRGLYLLSQGYIDGWARVVEAVSIAIALAAGVLLGEYLASPLRRLTTRKLSIT</sequence>
<comment type="subcellular location">
    <subcellularLocation>
        <location evidence="1">Cell membrane</location>
        <topology evidence="1">Multi-pass membrane protein</topology>
    </subcellularLocation>
</comment>
<comment type="similarity">
    <text evidence="6">Belongs to the ThrE exporter (TC 2.A.79) family.</text>
</comment>
<dbReference type="EMBL" id="SOAW01000001">
    <property type="protein sequence ID" value="TDT32859.1"/>
    <property type="molecule type" value="Genomic_DNA"/>
</dbReference>
<name>A0A4R7J907_9ACTN</name>
<evidence type="ECO:0000313" key="12">
    <source>
        <dbReference type="Proteomes" id="UP000295371"/>
    </source>
</evidence>
<feature type="transmembrane region" description="Helical" evidence="8">
    <location>
        <begin position="211"/>
        <end position="232"/>
    </location>
</feature>
<organism evidence="11 12">
    <name type="scientific">Naumannella halotolerans</name>
    <dbReference type="NCBI Taxonomy" id="993414"/>
    <lineage>
        <taxon>Bacteria</taxon>
        <taxon>Bacillati</taxon>
        <taxon>Actinomycetota</taxon>
        <taxon>Actinomycetes</taxon>
        <taxon>Propionibacteriales</taxon>
        <taxon>Propionibacteriaceae</taxon>
        <taxon>Naumannella</taxon>
    </lineage>
</organism>
<evidence type="ECO:0000259" key="9">
    <source>
        <dbReference type="Pfam" id="PF06738"/>
    </source>
</evidence>
<dbReference type="AlphaFoldDB" id="A0A4R7J907"/>
<feature type="region of interest" description="Disordered" evidence="7">
    <location>
        <begin position="1"/>
        <end position="35"/>
    </location>
</feature>
<dbReference type="Proteomes" id="UP000295371">
    <property type="component" value="Unassembled WGS sequence"/>
</dbReference>
<comment type="caution">
    <text evidence="11">The sequence shown here is derived from an EMBL/GenBank/DDBJ whole genome shotgun (WGS) entry which is preliminary data.</text>
</comment>
<feature type="transmembrane region" description="Helical" evidence="8">
    <location>
        <begin position="387"/>
        <end position="405"/>
    </location>
</feature>
<accession>A0A4R7J907</accession>
<dbReference type="OrthoDB" id="9763957at2"/>
<dbReference type="PANTHER" id="PTHR34390:SF2">
    <property type="entry name" value="SUCCINATE TRANSPORTER SUBUNIT YJJP-RELATED"/>
    <property type="match status" value="1"/>
</dbReference>
<feature type="transmembrane region" description="Helical" evidence="8">
    <location>
        <begin position="274"/>
        <end position="294"/>
    </location>
</feature>
<feature type="transmembrane region" description="Helical" evidence="8">
    <location>
        <begin position="185"/>
        <end position="204"/>
    </location>
</feature>
<feature type="transmembrane region" description="Helical" evidence="8">
    <location>
        <begin position="314"/>
        <end position="332"/>
    </location>
</feature>
<dbReference type="InterPro" id="IPR024528">
    <property type="entry name" value="ThrE_2"/>
</dbReference>
<evidence type="ECO:0000256" key="8">
    <source>
        <dbReference type="SAM" id="Phobius"/>
    </source>
</evidence>
<feature type="compositionally biased region" description="Low complexity" evidence="7">
    <location>
        <begin position="1"/>
        <end position="12"/>
    </location>
</feature>
<keyword evidence="2" id="KW-1003">Cell membrane</keyword>
<dbReference type="Pfam" id="PF06738">
    <property type="entry name" value="ThrE"/>
    <property type="match status" value="1"/>
</dbReference>
<evidence type="ECO:0000256" key="7">
    <source>
        <dbReference type="SAM" id="MobiDB-lite"/>
    </source>
</evidence>
<evidence type="ECO:0000256" key="5">
    <source>
        <dbReference type="ARBA" id="ARBA00023136"/>
    </source>
</evidence>
<dbReference type="GO" id="GO:0022857">
    <property type="term" value="F:transmembrane transporter activity"/>
    <property type="evidence" value="ECO:0007669"/>
    <property type="project" value="InterPro"/>
</dbReference>
<evidence type="ECO:0000259" key="10">
    <source>
        <dbReference type="Pfam" id="PF12821"/>
    </source>
</evidence>
<feature type="compositionally biased region" description="Basic residues" evidence="7">
    <location>
        <begin position="13"/>
        <end position="25"/>
    </location>
</feature>
<dbReference type="InterPro" id="IPR010619">
    <property type="entry name" value="ThrE-like_N"/>
</dbReference>
<dbReference type="Pfam" id="PF12821">
    <property type="entry name" value="ThrE_2"/>
    <property type="match status" value="1"/>
</dbReference>
<keyword evidence="5 8" id="KW-0472">Membrane</keyword>
<dbReference type="PANTHER" id="PTHR34390">
    <property type="entry name" value="UPF0442 PROTEIN YJJB-RELATED"/>
    <property type="match status" value="1"/>
</dbReference>
<protein>
    <submittedName>
        <fullName evidence="11">Uncharacterized membrane protein YjjP (DUF1212 family)</fullName>
    </submittedName>
</protein>
<feature type="domain" description="Threonine/serine exporter-like N-terminal" evidence="9">
    <location>
        <begin position="52"/>
        <end position="292"/>
    </location>
</feature>
<evidence type="ECO:0000256" key="6">
    <source>
        <dbReference type="ARBA" id="ARBA00034125"/>
    </source>
</evidence>
<feature type="transmembrane region" description="Helical" evidence="8">
    <location>
        <begin position="362"/>
        <end position="380"/>
    </location>
</feature>
<evidence type="ECO:0000256" key="2">
    <source>
        <dbReference type="ARBA" id="ARBA00022475"/>
    </source>
</evidence>
<feature type="transmembrane region" description="Helical" evidence="8">
    <location>
        <begin position="238"/>
        <end position="267"/>
    </location>
</feature>
<dbReference type="InterPro" id="IPR050539">
    <property type="entry name" value="ThrE_Dicarb/AminoAcid_Exp"/>
</dbReference>
<gene>
    <name evidence="11" type="ORF">CLV29_0449</name>
</gene>
<reference evidence="11 12" key="1">
    <citation type="submission" date="2019-03" db="EMBL/GenBank/DDBJ databases">
        <title>Genomic Encyclopedia of Archaeal and Bacterial Type Strains, Phase II (KMG-II): from individual species to whole genera.</title>
        <authorList>
            <person name="Goeker M."/>
        </authorList>
    </citation>
    <scope>NUCLEOTIDE SEQUENCE [LARGE SCALE GENOMIC DNA]</scope>
    <source>
        <strain evidence="11 12">DSM 24323</strain>
    </source>
</reference>
<keyword evidence="3 8" id="KW-0812">Transmembrane</keyword>
<feature type="transmembrane region" description="Helical" evidence="8">
    <location>
        <begin position="425"/>
        <end position="443"/>
    </location>
</feature>
<feature type="domain" description="Threonine/Serine exporter ThrE" evidence="10">
    <location>
        <begin position="320"/>
        <end position="440"/>
    </location>
</feature>
<evidence type="ECO:0000256" key="3">
    <source>
        <dbReference type="ARBA" id="ARBA00022692"/>
    </source>
</evidence>
<proteinExistence type="inferred from homology"/>
<dbReference type="GO" id="GO:0005886">
    <property type="term" value="C:plasma membrane"/>
    <property type="evidence" value="ECO:0007669"/>
    <property type="project" value="UniProtKB-SubCell"/>
</dbReference>
<evidence type="ECO:0000256" key="1">
    <source>
        <dbReference type="ARBA" id="ARBA00004651"/>
    </source>
</evidence>
<evidence type="ECO:0000313" key="11">
    <source>
        <dbReference type="EMBL" id="TDT32859.1"/>
    </source>
</evidence>
<keyword evidence="12" id="KW-1185">Reference proteome</keyword>
<dbReference type="GO" id="GO:0015744">
    <property type="term" value="P:succinate transport"/>
    <property type="evidence" value="ECO:0007669"/>
    <property type="project" value="TreeGrafter"/>
</dbReference>
<evidence type="ECO:0000256" key="4">
    <source>
        <dbReference type="ARBA" id="ARBA00022989"/>
    </source>
</evidence>